<dbReference type="EMBL" id="JANJYJ010000004">
    <property type="protein sequence ID" value="KAK3218112.1"/>
    <property type="molecule type" value="Genomic_DNA"/>
</dbReference>
<dbReference type="CDD" id="cd06222">
    <property type="entry name" value="RNase_H_like"/>
    <property type="match status" value="1"/>
</dbReference>
<keyword evidence="3" id="KW-1185">Reference proteome</keyword>
<sequence length="131" mass="14083">MVGSFKVNTDVMVNGVGNHIGVVIVVRNHDSRVMRFAIDSGLIHAVIESDAKVVVDLVLSGVAPQADVGVIISDIFLLIGCNAISISYVPRRANMVAHNLAKLVVSSVNDCFWFEFFPSPMKDLVLADCLG</sequence>
<proteinExistence type="predicted"/>
<evidence type="ECO:0000313" key="3">
    <source>
        <dbReference type="Proteomes" id="UP001281410"/>
    </source>
</evidence>
<dbReference type="InterPro" id="IPR044730">
    <property type="entry name" value="RNase_H-like_dom_plant"/>
</dbReference>
<evidence type="ECO:0000313" key="2">
    <source>
        <dbReference type="EMBL" id="KAK3218112.1"/>
    </source>
</evidence>
<comment type="caution">
    <text evidence="2">The sequence shown here is derived from an EMBL/GenBank/DDBJ whole genome shotgun (WGS) entry which is preliminary data.</text>
</comment>
<dbReference type="Pfam" id="PF13456">
    <property type="entry name" value="RVT_3"/>
    <property type="match status" value="1"/>
</dbReference>
<dbReference type="InterPro" id="IPR002156">
    <property type="entry name" value="RNaseH_domain"/>
</dbReference>
<gene>
    <name evidence="2" type="ORF">Dsin_012082</name>
</gene>
<accession>A0AAE0AIQ4</accession>
<dbReference type="GO" id="GO:0003676">
    <property type="term" value="F:nucleic acid binding"/>
    <property type="evidence" value="ECO:0007669"/>
    <property type="project" value="InterPro"/>
</dbReference>
<dbReference type="PANTHER" id="PTHR47074">
    <property type="entry name" value="BNAC02G40300D PROTEIN"/>
    <property type="match status" value="1"/>
</dbReference>
<dbReference type="InterPro" id="IPR052929">
    <property type="entry name" value="RNase_H-like_EbsB-rel"/>
</dbReference>
<reference evidence="2" key="1">
    <citation type="journal article" date="2023" name="Plant J.">
        <title>Genome sequences and population genomics provide insights into the demographic history, inbreeding, and mutation load of two 'living fossil' tree species of Dipteronia.</title>
        <authorList>
            <person name="Feng Y."/>
            <person name="Comes H.P."/>
            <person name="Chen J."/>
            <person name="Zhu S."/>
            <person name="Lu R."/>
            <person name="Zhang X."/>
            <person name="Li P."/>
            <person name="Qiu J."/>
            <person name="Olsen K.M."/>
            <person name="Qiu Y."/>
        </authorList>
    </citation>
    <scope>NUCLEOTIDE SEQUENCE</scope>
    <source>
        <strain evidence="2">NBL</strain>
    </source>
</reference>
<evidence type="ECO:0000259" key="1">
    <source>
        <dbReference type="Pfam" id="PF13456"/>
    </source>
</evidence>
<feature type="domain" description="RNase H type-1" evidence="1">
    <location>
        <begin position="34"/>
        <end position="103"/>
    </location>
</feature>
<dbReference type="GO" id="GO:0004523">
    <property type="term" value="F:RNA-DNA hybrid ribonuclease activity"/>
    <property type="evidence" value="ECO:0007669"/>
    <property type="project" value="InterPro"/>
</dbReference>
<protein>
    <recommendedName>
        <fullName evidence="1">RNase H type-1 domain-containing protein</fullName>
    </recommendedName>
</protein>
<name>A0AAE0AIQ4_9ROSI</name>
<dbReference type="AlphaFoldDB" id="A0AAE0AIQ4"/>
<organism evidence="2 3">
    <name type="scientific">Dipteronia sinensis</name>
    <dbReference type="NCBI Taxonomy" id="43782"/>
    <lineage>
        <taxon>Eukaryota</taxon>
        <taxon>Viridiplantae</taxon>
        <taxon>Streptophyta</taxon>
        <taxon>Embryophyta</taxon>
        <taxon>Tracheophyta</taxon>
        <taxon>Spermatophyta</taxon>
        <taxon>Magnoliopsida</taxon>
        <taxon>eudicotyledons</taxon>
        <taxon>Gunneridae</taxon>
        <taxon>Pentapetalae</taxon>
        <taxon>rosids</taxon>
        <taxon>malvids</taxon>
        <taxon>Sapindales</taxon>
        <taxon>Sapindaceae</taxon>
        <taxon>Hippocastanoideae</taxon>
        <taxon>Acereae</taxon>
        <taxon>Dipteronia</taxon>
    </lineage>
</organism>
<dbReference type="Proteomes" id="UP001281410">
    <property type="component" value="Unassembled WGS sequence"/>
</dbReference>
<dbReference type="PANTHER" id="PTHR47074:SF48">
    <property type="entry name" value="POLYNUCLEOTIDYL TRANSFERASE, RIBONUCLEASE H-LIKE SUPERFAMILY PROTEIN"/>
    <property type="match status" value="1"/>
</dbReference>